<reference evidence="5 6" key="1">
    <citation type="submission" date="2021-03" db="EMBL/GenBank/DDBJ databases">
        <title>Paenibacillus artemisicola MWE-103 whole genome sequence.</title>
        <authorList>
            <person name="Ham Y.J."/>
        </authorList>
    </citation>
    <scope>NUCLEOTIDE SEQUENCE [LARGE SCALE GENOMIC DNA]</scope>
    <source>
        <strain evidence="5 6">MWE-103</strain>
    </source>
</reference>
<evidence type="ECO:0000256" key="3">
    <source>
        <dbReference type="ARBA" id="ARBA00023125"/>
    </source>
</evidence>
<evidence type="ECO:0000256" key="2">
    <source>
        <dbReference type="ARBA" id="ARBA00023015"/>
    </source>
</evidence>
<dbReference type="PIRSF" id="PIRSF019455">
    <property type="entry name" value="CopR_AtkY"/>
    <property type="match status" value="1"/>
</dbReference>
<gene>
    <name evidence="5" type="ORF">I8J29_16410</name>
</gene>
<sequence>MLQFPKISDSEWEVMKVLWLASPRTANEVIEVLQDRKDWSPKTVRTLLNRLVEKSAVAYNQVQRVYSYYPLLKETECIQSETQSFLSKIYGGALKPMLVNFLKDDKLSKEDLEELKGILEQRRD</sequence>
<dbReference type="InterPro" id="IPR036390">
    <property type="entry name" value="WH_DNA-bd_sf"/>
</dbReference>
<evidence type="ECO:0000313" key="6">
    <source>
        <dbReference type="Proteomes" id="UP000670947"/>
    </source>
</evidence>
<dbReference type="InterPro" id="IPR036388">
    <property type="entry name" value="WH-like_DNA-bd_sf"/>
</dbReference>
<dbReference type="Gene3D" id="1.10.4040.10">
    <property type="entry name" value="Penicillinase repressor domain"/>
    <property type="match status" value="1"/>
</dbReference>
<dbReference type="InterPro" id="IPR005650">
    <property type="entry name" value="BlaI_family"/>
</dbReference>
<keyword evidence="3" id="KW-0238">DNA-binding</keyword>
<dbReference type="Gene3D" id="1.10.10.10">
    <property type="entry name" value="Winged helix-like DNA-binding domain superfamily/Winged helix DNA-binding domain"/>
    <property type="match status" value="1"/>
</dbReference>
<keyword evidence="6" id="KW-1185">Reference proteome</keyword>
<name>A0ABS3WBU4_9BACL</name>
<dbReference type="Pfam" id="PF03965">
    <property type="entry name" value="Penicillinase_R"/>
    <property type="match status" value="1"/>
</dbReference>
<dbReference type="RefSeq" id="WP_208848620.1">
    <property type="nucleotide sequence ID" value="NZ_JAGGDJ010000012.1"/>
</dbReference>
<protein>
    <submittedName>
        <fullName evidence="5">BlaI/MecI/CopY family transcriptional regulator</fullName>
    </submittedName>
</protein>
<dbReference type="Proteomes" id="UP000670947">
    <property type="component" value="Unassembled WGS sequence"/>
</dbReference>
<proteinExistence type="inferred from homology"/>
<organism evidence="5 6">
    <name type="scientific">Paenibacillus artemisiicola</name>
    <dbReference type="NCBI Taxonomy" id="1172618"/>
    <lineage>
        <taxon>Bacteria</taxon>
        <taxon>Bacillati</taxon>
        <taxon>Bacillota</taxon>
        <taxon>Bacilli</taxon>
        <taxon>Bacillales</taxon>
        <taxon>Paenibacillaceae</taxon>
        <taxon>Paenibacillus</taxon>
    </lineage>
</organism>
<keyword evidence="4" id="KW-0804">Transcription</keyword>
<comment type="similarity">
    <text evidence="1">Belongs to the BlaI transcriptional regulatory family.</text>
</comment>
<dbReference type="SUPFAM" id="SSF46785">
    <property type="entry name" value="Winged helix' DNA-binding domain"/>
    <property type="match status" value="1"/>
</dbReference>
<dbReference type="EMBL" id="JAGGDJ010000012">
    <property type="protein sequence ID" value="MBO7745792.1"/>
    <property type="molecule type" value="Genomic_DNA"/>
</dbReference>
<keyword evidence="2" id="KW-0805">Transcription regulation</keyword>
<evidence type="ECO:0000313" key="5">
    <source>
        <dbReference type="EMBL" id="MBO7745792.1"/>
    </source>
</evidence>
<evidence type="ECO:0000256" key="1">
    <source>
        <dbReference type="ARBA" id="ARBA00011046"/>
    </source>
</evidence>
<evidence type="ECO:0000256" key="4">
    <source>
        <dbReference type="ARBA" id="ARBA00023163"/>
    </source>
</evidence>
<accession>A0ABS3WBU4</accession>
<comment type="caution">
    <text evidence="5">The sequence shown here is derived from an EMBL/GenBank/DDBJ whole genome shotgun (WGS) entry which is preliminary data.</text>
</comment>